<reference evidence="2 3" key="1">
    <citation type="submission" date="2017-11" db="EMBL/GenBank/DDBJ databases">
        <title>Draft genome sequence of Rhizobiales bacterium SY3-13.</title>
        <authorList>
            <person name="Sun C."/>
        </authorList>
    </citation>
    <scope>NUCLEOTIDE SEQUENCE [LARGE SCALE GENOMIC DNA]</scope>
    <source>
        <strain evidence="2 3">SY3-13</strain>
    </source>
</reference>
<evidence type="ECO:0000313" key="3">
    <source>
        <dbReference type="Proteomes" id="UP000229498"/>
    </source>
</evidence>
<dbReference type="Proteomes" id="UP000229498">
    <property type="component" value="Unassembled WGS sequence"/>
</dbReference>
<sequence length="223" mass="24503">MSNGCSTARSARTGKGATSRPCRPSPPPNSPNRPLIREESMATVYLVRHGKAAAAFDEDHDPPLDRIGSRQALVMADLLGPKGPMPLITSPMRRTRETATALENVWGSPARVEPRVSEVPSPTEDLKARREWLTGFMEGTWSDPSAADLAGWRRDLIAAIEEIEEDTVVSSHFVAINTIVGHLTGEDRVTHFRPDNCSVTVIRRTADGWTLVERGREVETEVL</sequence>
<gene>
    <name evidence="2" type="ORF">CVT23_09820</name>
</gene>
<dbReference type="SMART" id="SM00855">
    <property type="entry name" value="PGAM"/>
    <property type="match status" value="1"/>
</dbReference>
<dbReference type="CDD" id="cd07067">
    <property type="entry name" value="HP_PGM_like"/>
    <property type="match status" value="1"/>
</dbReference>
<keyword evidence="3" id="KW-1185">Reference proteome</keyword>
<comment type="caution">
    <text evidence="2">The sequence shown here is derived from an EMBL/GenBank/DDBJ whole genome shotgun (WGS) entry which is preliminary data.</text>
</comment>
<protein>
    <submittedName>
        <fullName evidence="2">Histidine phosphatase family protein</fullName>
    </submittedName>
</protein>
<name>A0A2M9G2W7_9PROT</name>
<accession>A0A2M9G2W7</accession>
<feature type="compositionally biased region" description="Polar residues" evidence="1">
    <location>
        <begin position="1"/>
        <end position="10"/>
    </location>
</feature>
<proteinExistence type="predicted"/>
<dbReference type="Pfam" id="PF00300">
    <property type="entry name" value="His_Phos_1"/>
    <property type="match status" value="1"/>
</dbReference>
<dbReference type="SUPFAM" id="SSF53254">
    <property type="entry name" value="Phosphoglycerate mutase-like"/>
    <property type="match status" value="1"/>
</dbReference>
<dbReference type="AlphaFoldDB" id="A0A2M9G2W7"/>
<organism evidence="2 3">
    <name type="scientific">Minwuia thermotolerans</name>
    <dbReference type="NCBI Taxonomy" id="2056226"/>
    <lineage>
        <taxon>Bacteria</taxon>
        <taxon>Pseudomonadati</taxon>
        <taxon>Pseudomonadota</taxon>
        <taxon>Alphaproteobacteria</taxon>
        <taxon>Minwuiales</taxon>
        <taxon>Minwuiaceae</taxon>
        <taxon>Minwuia</taxon>
    </lineage>
</organism>
<dbReference type="PANTHER" id="PTHR48100">
    <property type="entry name" value="BROAD-SPECIFICITY PHOSPHATASE YOR283W-RELATED"/>
    <property type="match status" value="1"/>
</dbReference>
<evidence type="ECO:0000256" key="1">
    <source>
        <dbReference type="SAM" id="MobiDB-lite"/>
    </source>
</evidence>
<dbReference type="Gene3D" id="3.40.50.1240">
    <property type="entry name" value="Phosphoglycerate mutase-like"/>
    <property type="match status" value="1"/>
</dbReference>
<dbReference type="EMBL" id="PHIG01000031">
    <property type="protein sequence ID" value="PJK30048.1"/>
    <property type="molecule type" value="Genomic_DNA"/>
</dbReference>
<dbReference type="GO" id="GO:0005737">
    <property type="term" value="C:cytoplasm"/>
    <property type="evidence" value="ECO:0007669"/>
    <property type="project" value="TreeGrafter"/>
</dbReference>
<dbReference type="GO" id="GO:0016791">
    <property type="term" value="F:phosphatase activity"/>
    <property type="evidence" value="ECO:0007669"/>
    <property type="project" value="TreeGrafter"/>
</dbReference>
<evidence type="ECO:0000313" key="2">
    <source>
        <dbReference type="EMBL" id="PJK30048.1"/>
    </source>
</evidence>
<dbReference type="InterPro" id="IPR013078">
    <property type="entry name" value="His_Pase_superF_clade-1"/>
</dbReference>
<dbReference type="InterPro" id="IPR050275">
    <property type="entry name" value="PGM_Phosphatase"/>
</dbReference>
<dbReference type="PANTHER" id="PTHR48100:SF1">
    <property type="entry name" value="HISTIDINE PHOSPHATASE FAMILY PROTEIN-RELATED"/>
    <property type="match status" value="1"/>
</dbReference>
<feature type="region of interest" description="Disordered" evidence="1">
    <location>
        <begin position="1"/>
        <end position="37"/>
    </location>
</feature>
<dbReference type="InterPro" id="IPR029033">
    <property type="entry name" value="His_PPase_superfam"/>
</dbReference>
<dbReference type="OrthoDB" id="5729189at2"/>